<proteinExistence type="predicted"/>
<evidence type="ECO:0000313" key="2">
    <source>
        <dbReference type="Proteomes" id="UP000189800"/>
    </source>
</evidence>
<dbReference type="RefSeq" id="WP_078254094.1">
    <property type="nucleotide sequence ID" value="NZ_MUYU01000012.1"/>
</dbReference>
<dbReference type="OrthoDB" id="8452319at2"/>
<accession>A0A1T0CPG0</accession>
<evidence type="ECO:0008006" key="3">
    <source>
        <dbReference type="Google" id="ProtNLM"/>
    </source>
</evidence>
<dbReference type="InterPro" id="IPR006450">
    <property type="entry name" value="Phage_HK97_gp6-like"/>
</dbReference>
<dbReference type="STRING" id="470453.B0680_05505"/>
<comment type="caution">
    <text evidence="1">The sequence shown here is derived from an EMBL/GenBank/DDBJ whole genome shotgun (WGS) entry which is preliminary data.</text>
</comment>
<dbReference type="CDD" id="cd08054">
    <property type="entry name" value="gp6"/>
    <property type="match status" value="1"/>
</dbReference>
<keyword evidence="2" id="KW-1185">Reference proteome</keyword>
<dbReference type="Proteomes" id="UP000189800">
    <property type="component" value="Unassembled WGS sequence"/>
</dbReference>
<sequence>MISPEITLDEVKKSLAITHTANDDYILSLIPTAIQHVEDDIDRPLNDAICLTADGETKLPLRQAILMMVGTLYDQRTSQQVERIYDNPAYARLTAKYRRMGV</sequence>
<dbReference type="Gene3D" id="1.10.3230.30">
    <property type="entry name" value="Phage gp6-like head-tail connector protein"/>
    <property type="match status" value="1"/>
</dbReference>
<gene>
    <name evidence="1" type="ORF">B0680_05505</name>
</gene>
<protein>
    <recommendedName>
        <fullName evidence="3">DNA packaging protein</fullName>
    </recommendedName>
</protein>
<dbReference type="Pfam" id="PF05135">
    <property type="entry name" value="Phage_connect_1"/>
    <property type="match status" value="1"/>
</dbReference>
<dbReference type="InterPro" id="IPR021146">
    <property type="entry name" value="Phage_gp6-like_head-tail"/>
</dbReference>
<organism evidence="1 2">
    <name type="scientific">Moraxella pluranimalium</name>
    <dbReference type="NCBI Taxonomy" id="470453"/>
    <lineage>
        <taxon>Bacteria</taxon>
        <taxon>Pseudomonadati</taxon>
        <taxon>Pseudomonadota</taxon>
        <taxon>Gammaproteobacteria</taxon>
        <taxon>Moraxellales</taxon>
        <taxon>Moraxellaceae</taxon>
        <taxon>Moraxella</taxon>
    </lineage>
</organism>
<dbReference type="NCBIfam" id="TIGR01560">
    <property type="entry name" value="put_DNA_pack"/>
    <property type="match status" value="1"/>
</dbReference>
<evidence type="ECO:0000313" key="1">
    <source>
        <dbReference type="EMBL" id="OOS24235.1"/>
    </source>
</evidence>
<dbReference type="EMBL" id="MUYU01000012">
    <property type="protein sequence ID" value="OOS24235.1"/>
    <property type="molecule type" value="Genomic_DNA"/>
</dbReference>
<dbReference type="AlphaFoldDB" id="A0A1T0CPG0"/>
<reference evidence="1 2" key="1">
    <citation type="submission" date="2017-02" db="EMBL/GenBank/DDBJ databases">
        <title>Draft genome sequence of Moraxella pluranimalium CCUG 54913T type strain.</title>
        <authorList>
            <person name="Salva-Serra F."/>
            <person name="Engstrom-Jakobsson H."/>
            <person name="Thorell K."/>
            <person name="Jaen-Luchoro D."/>
            <person name="Gonzales-Siles L."/>
            <person name="Karlsson R."/>
            <person name="Yazdan S."/>
            <person name="Boulund F."/>
            <person name="Johnning A."/>
            <person name="Engstrand L."/>
            <person name="Kristiansson E."/>
            <person name="Moore E."/>
        </authorList>
    </citation>
    <scope>NUCLEOTIDE SEQUENCE [LARGE SCALE GENOMIC DNA]</scope>
    <source>
        <strain evidence="1 2">CCUG 54913</strain>
    </source>
</reference>
<name>A0A1T0CPG0_9GAMM</name>